<reference evidence="1" key="1">
    <citation type="journal article" date="2024" name="Int. J. Syst. Evol. Microbiol.">
        <title>Turicibacter faecis sp. nov., isolated from faeces of heart failure mouse model.</title>
        <authorList>
            <person name="Imamura Y."/>
            <person name="Motooka D."/>
            <person name="Nakajima Y."/>
            <person name="Ito S."/>
            <person name="Kitakaze M."/>
            <person name="Iida T."/>
            <person name="Nakamura S."/>
        </authorList>
    </citation>
    <scope>NUCLEOTIDE SEQUENCE</scope>
    <source>
        <strain evidence="1">TC023</strain>
    </source>
</reference>
<sequence length="64" mass="7459">MTLDELLKREFEKGVKQGLEQVRKQIDREIAKNLLDVLDDEQIAKATGVEIEEVRQLRHLTVND</sequence>
<dbReference type="Proteomes" id="UP001432099">
    <property type="component" value="Chromosome"/>
</dbReference>
<gene>
    <name evidence="1" type="ORF">T23_13780</name>
</gene>
<dbReference type="EMBL" id="AP028127">
    <property type="protein sequence ID" value="BEH91276.1"/>
    <property type="molecule type" value="Genomic_DNA"/>
</dbReference>
<accession>A0ABM8INZ9</accession>
<organism evidence="1 2">
    <name type="scientific">Turicibacter faecis</name>
    <dbReference type="NCBI Taxonomy" id="2963365"/>
    <lineage>
        <taxon>Bacteria</taxon>
        <taxon>Bacillati</taxon>
        <taxon>Bacillota</taxon>
        <taxon>Erysipelotrichia</taxon>
        <taxon>Erysipelotrichales</taxon>
        <taxon>Turicibacteraceae</taxon>
        <taxon>Turicibacter</taxon>
    </lineage>
</organism>
<evidence type="ECO:0000313" key="2">
    <source>
        <dbReference type="Proteomes" id="UP001432099"/>
    </source>
</evidence>
<proteinExistence type="predicted"/>
<keyword evidence="2" id="KW-1185">Reference proteome</keyword>
<name>A0ABM8INZ9_9FIRM</name>
<evidence type="ECO:0008006" key="3">
    <source>
        <dbReference type="Google" id="ProtNLM"/>
    </source>
</evidence>
<protein>
    <recommendedName>
        <fullName evidence="3">Transposase</fullName>
    </recommendedName>
</protein>
<evidence type="ECO:0000313" key="1">
    <source>
        <dbReference type="EMBL" id="BEH91276.1"/>
    </source>
</evidence>